<protein>
    <submittedName>
        <fullName evidence="1">Ptprf protein</fullName>
    </submittedName>
</protein>
<keyword evidence="2" id="KW-1185">Reference proteome</keyword>
<reference evidence="1" key="1">
    <citation type="submission" date="2021-02" db="EMBL/GenBank/DDBJ databases">
        <authorList>
            <person name="Dougan E. K."/>
            <person name="Rhodes N."/>
            <person name="Thang M."/>
            <person name="Chan C."/>
        </authorList>
    </citation>
    <scope>NUCLEOTIDE SEQUENCE</scope>
</reference>
<dbReference type="OrthoDB" id="504170at2759"/>
<name>A0A812WF05_9DINO</name>
<dbReference type="AlphaFoldDB" id="A0A812WF05"/>
<gene>
    <name evidence="1" type="primary">ptprf</name>
    <name evidence="1" type="ORF">SNEC2469_LOCUS19279</name>
</gene>
<accession>A0A812WF05</accession>
<sequence length="329" mass="35527">MTMNLAVQVPTSNAFVSPAQIVDDMVTTYGCTVEYEVANAMGKVWGRVVNAGHASLVTMNVIKYNNPARHRMFHGVGRKLIRAEGCSQSFCAAAGPCHLVDEMKARGKHTITFDSQEPWQRASRFMPPSMEEICSDCTEIYLYAEDMYNNGDGMLSEAVTFSVPPSNWLGQSLELTSTPTAGTPTDGVSFSFAGGAQVLLTKDVALATVADIKAGTYAMGTGSCRQDDVNVGMSVLYWTLSGCSLTALVDYSVVLYVEDMAGMDDGQLSSLQLIVPSAVSNYFVETPCLFWETSPQMEPVTLSFNAQAASGMAWGFILEARPKFPNSVL</sequence>
<dbReference type="EMBL" id="CAJNJA010032962">
    <property type="protein sequence ID" value="CAE7673021.1"/>
    <property type="molecule type" value="Genomic_DNA"/>
</dbReference>
<evidence type="ECO:0000313" key="1">
    <source>
        <dbReference type="EMBL" id="CAE7673021.1"/>
    </source>
</evidence>
<evidence type="ECO:0000313" key="2">
    <source>
        <dbReference type="Proteomes" id="UP000601435"/>
    </source>
</evidence>
<organism evidence="1 2">
    <name type="scientific">Symbiodinium necroappetens</name>
    <dbReference type="NCBI Taxonomy" id="1628268"/>
    <lineage>
        <taxon>Eukaryota</taxon>
        <taxon>Sar</taxon>
        <taxon>Alveolata</taxon>
        <taxon>Dinophyceae</taxon>
        <taxon>Suessiales</taxon>
        <taxon>Symbiodiniaceae</taxon>
        <taxon>Symbiodinium</taxon>
    </lineage>
</organism>
<proteinExistence type="predicted"/>
<dbReference type="Proteomes" id="UP000601435">
    <property type="component" value="Unassembled WGS sequence"/>
</dbReference>
<comment type="caution">
    <text evidence="1">The sequence shown here is derived from an EMBL/GenBank/DDBJ whole genome shotgun (WGS) entry which is preliminary data.</text>
</comment>